<dbReference type="Proteomes" id="UP000824081">
    <property type="component" value="Unassembled WGS sequence"/>
</dbReference>
<protein>
    <recommendedName>
        <fullName evidence="3">Anti-sigma factor</fullName>
    </recommendedName>
</protein>
<evidence type="ECO:0000313" key="1">
    <source>
        <dbReference type="EMBL" id="HIU59279.1"/>
    </source>
</evidence>
<sequence length="120" mass="12926">MMMEKFTLTLPLSNEYLTTVRLTTSGICALAGFDVDAAEDFKVCVTESLLILKRNGFREANIEFEVGEMLSCAVSGTGERAAAEKGPDEEISYALLNALLGNTEFTRDMAGVVCKIAFGA</sequence>
<proteinExistence type="predicted"/>
<gene>
    <name evidence="1" type="ORF">IAC57_04155</name>
</gene>
<accession>A0A9D1MFL6</accession>
<dbReference type="EMBL" id="DVMZ01000108">
    <property type="protein sequence ID" value="HIU59279.1"/>
    <property type="molecule type" value="Genomic_DNA"/>
</dbReference>
<comment type="caution">
    <text evidence="1">The sequence shown here is derived from an EMBL/GenBank/DDBJ whole genome shotgun (WGS) entry which is preliminary data.</text>
</comment>
<organism evidence="1 2">
    <name type="scientific">Candidatus Scatosoma pullistercoris</name>
    <dbReference type="NCBI Taxonomy" id="2840934"/>
    <lineage>
        <taxon>Bacteria</taxon>
        <taxon>Bacillati</taxon>
        <taxon>Bacillota</taxon>
        <taxon>Clostridia</taxon>
        <taxon>Candidatus Scatosoma</taxon>
    </lineage>
</organism>
<evidence type="ECO:0000313" key="2">
    <source>
        <dbReference type="Proteomes" id="UP000824081"/>
    </source>
</evidence>
<reference evidence="1" key="1">
    <citation type="submission" date="2020-10" db="EMBL/GenBank/DDBJ databases">
        <authorList>
            <person name="Gilroy R."/>
        </authorList>
    </citation>
    <scope>NUCLEOTIDE SEQUENCE</scope>
    <source>
        <strain evidence="1">11687</strain>
    </source>
</reference>
<name>A0A9D1MFL6_9FIRM</name>
<reference evidence="1" key="2">
    <citation type="journal article" date="2021" name="PeerJ">
        <title>Extensive microbial diversity within the chicken gut microbiome revealed by metagenomics and culture.</title>
        <authorList>
            <person name="Gilroy R."/>
            <person name="Ravi A."/>
            <person name="Getino M."/>
            <person name="Pursley I."/>
            <person name="Horton D.L."/>
            <person name="Alikhan N.F."/>
            <person name="Baker D."/>
            <person name="Gharbi K."/>
            <person name="Hall N."/>
            <person name="Watson M."/>
            <person name="Adriaenssens E.M."/>
            <person name="Foster-Nyarko E."/>
            <person name="Jarju S."/>
            <person name="Secka A."/>
            <person name="Antonio M."/>
            <person name="Oren A."/>
            <person name="Chaudhuri R.R."/>
            <person name="La Ragione R."/>
            <person name="Hildebrand F."/>
            <person name="Pallen M.J."/>
        </authorList>
    </citation>
    <scope>NUCLEOTIDE SEQUENCE</scope>
    <source>
        <strain evidence="1">11687</strain>
    </source>
</reference>
<evidence type="ECO:0008006" key="3">
    <source>
        <dbReference type="Google" id="ProtNLM"/>
    </source>
</evidence>
<dbReference type="AlphaFoldDB" id="A0A9D1MFL6"/>